<name>A0A4R1AWY3_9BACI</name>
<evidence type="ECO:0000256" key="1">
    <source>
        <dbReference type="SAM" id="Phobius"/>
    </source>
</evidence>
<dbReference type="EMBL" id="SJTH01000041">
    <property type="protein sequence ID" value="TCJ02085.1"/>
    <property type="molecule type" value="Genomic_DNA"/>
</dbReference>
<proteinExistence type="predicted"/>
<keyword evidence="1" id="KW-0812">Transmembrane</keyword>
<accession>A0A4R1AWY3</accession>
<organism evidence="2 3">
    <name type="scientific">Cytobacillus praedii</name>
    <dbReference type="NCBI Taxonomy" id="1742358"/>
    <lineage>
        <taxon>Bacteria</taxon>
        <taxon>Bacillati</taxon>
        <taxon>Bacillota</taxon>
        <taxon>Bacilli</taxon>
        <taxon>Bacillales</taxon>
        <taxon>Bacillaceae</taxon>
        <taxon>Cytobacillus</taxon>
    </lineage>
</organism>
<keyword evidence="3" id="KW-1185">Reference proteome</keyword>
<dbReference type="RefSeq" id="WP_131238030.1">
    <property type="nucleotide sequence ID" value="NZ_SJTH01000041.1"/>
</dbReference>
<dbReference type="Proteomes" id="UP000293846">
    <property type="component" value="Unassembled WGS sequence"/>
</dbReference>
<dbReference type="AlphaFoldDB" id="A0A4R1AWY3"/>
<reference evidence="2 3" key="1">
    <citation type="submission" date="2019-03" db="EMBL/GenBank/DDBJ databases">
        <authorList>
            <person name="Jensen L."/>
            <person name="Storgaard J."/>
            <person name="Sulaj E."/>
            <person name="Schramm A."/>
            <person name="Marshall I.P.G."/>
        </authorList>
    </citation>
    <scope>NUCLEOTIDE SEQUENCE [LARGE SCALE GENOMIC DNA]</scope>
    <source>
        <strain evidence="2 3">2017H2G3</strain>
    </source>
</reference>
<protein>
    <submittedName>
        <fullName evidence="2">Uncharacterized protein</fullName>
    </submittedName>
</protein>
<evidence type="ECO:0000313" key="2">
    <source>
        <dbReference type="EMBL" id="TCJ02085.1"/>
    </source>
</evidence>
<sequence>MGAGESLSGLIALLPGGAAIAGIATSIYIYLNPEQSSVQSLFLITSVLLILLIQIILIFKKY</sequence>
<feature type="transmembrane region" description="Helical" evidence="1">
    <location>
        <begin position="37"/>
        <end position="59"/>
    </location>
</feature>
<evidence type="ECO:0000313" key="3">
    <source>
        <dbReference type="Proteomes" id="UP000293846"/>
    </source>
</evidence>
<comment type="caution">
    <text evidence="2">The sequence shown here is derived from an EMBL/GenBank/DDBJ whole genome shotgun (WGS) entry which is preliminary data.</text>
</comment>
<keyword evidence="1" id="KW-1133">Transmembrane helix</keyword>
<gene>
    <name evidence="2" type="ORF">E0Y62_21005</name>
</gene>
<feature type="transmembrane region" description="Helical" evidence="1">
    <location>
        <begin position="7"/>
        <end position="31"/>
    </location>
</feature>
<keyword evidence="1" id="KW-0472">Membrane</keyword>